<dbReference type="STRING" id="1453495.AT01_1227"/>
<evidence type="ECO:0000259" key="7">
    <source>
        <dbReference type="PROSITE" id="PS50113"/>
    </source>
</evidence>
<dbReference type="EMBL" id="CQEJ01000013">
    <property type="protein sequence ID" value="CNL24614.1"/>
    <property type="molecule type" value="Genomic_DNA"/>
</dbReference>
<evidence type="ECO:0000256" key="4">
    <source>
        <dbReference type="ARBA" id="ARBA00034247"/>
    </source>
</evidence>
<dbReference type="SMART" id="SM00091">
    <property type="entry name" value="PAS"/>
    <property type="match status" value="1"/>
</dbReference>
<dbReference type="PROSITE" id="PS50887">
    <property type="entry name" value="GGDEF"/>
    <property type="match status" value="1"/>
</dbReference>
<dbReference type="InterPro" id="IPR035965">
    <property type="entry name" value="PAS-like_dom_sf"/>
</dbReference>
<protein>
    <recommendedName>
        <fullName evidence="3">diguanylate cyclase</fullName>
        <ecNumber evidence="3">2.7.7.65</ecNumber>
    </recommendedName>
</protein>
<dbReference type="AlphaFoldDB" id="A0A0T9U7V7"/>
<dbReference type="EC" id="2.7.7.65" evidence="3"/>
<evidence type="ECO:0000313" key="12">
    <source>
        <dbReference type="Proteomes" id="UP000041595"/>
    </source>
</evidence>
<keyword evidence="11" id="KW-1185">Reference proteome</keyword>
<evidence type="ECO:0000313" key="11">
    <source>
        <dbReference type="Proteomes" id="UP000038647"/>
    </source>
</evidence>
<dbReference type="PROSITE" id="PS50112">
    <property type="entry name" value="PAS"/>
    <property type="match status" value="1"/>
</dbReference>
<evidence type="ECO:0000256" key="1">
    <source>
        <dbReference type="ARBA" id="ARBA00001946"/>
    </source>
</evidence>
<evidence type="ECO:0000256" key="3">
    <source>
        <dbReference type="ARBA" id="ARBA00012528"/>
    </source>
</evidence>
<organism evidence="10 12">
    <name type="scientific">Yersinia aldovae</name>
    <dbReference type="NCBI Taxonomy" id="29483"/>
    <lineage>
        <taxon>Bacteria</taxon>
        <taxon>Pseudomonadati</taxon>
        <taxon>Pseudomonadota</taxon>
        <taxon>Gammaproteobacteria</taxon>
        <taxon>Enterobacterales</taxon>
        <taxon>Yersiniaceae</taxon>
        <taxon>Yersinia</taxon>
    </lineage>
</organism>
<evidence type="ECO:0000256" key="5">
    <source>
        <dbReference type="SAM" id="Coils"/>
    </source>
</evidence>
<dbReference type="NCBIfam" id="TIGR00254">
    <property type="entry name" value="GGDEF"/>
    <property type="match status" value="1"/>
</dbReference>
<proteinExistence type="predicted"/>
<dbReference type="Proteomes" id="UP000041595">
    <property type="component" value="Unassembled WGS sequence"/>
</dbReference>
<dbReference type="Pfam" id="PF00990">
    <property type="entry name" value="GGDEF"/>
    <property type="match status" value="1"/>
</dbReference>
<comment type="catalytic activity">
    <reaction evidence="4">
        <text>2 GTP = 3',3'-c-di-GMP + 2 diphosphate</text>
        <dbReference type="Rhea" id="RHEA:24898"/>
        <dbReference type="ChEBI" id="CHEBI:33019"/>
        <dbReference type="ChEBI" id="CHEBI:37565"/>
        <dbReference type="ChEBI" id="CHEBI:58805"/>
        <dbReference type="EC" id="2.7.7.65"/>
    </reaction>
</comment>
<evidence type="ECO:0000259" key="8">
    <source>
        <dbReference type="PROSITE" id="PS50887"/>
    </source>
</evidence>
<dbReference type="SMART" id="SM00267">
    <property type="entry name" value="GGDEF"/>
    <property type="match status" value="1"/>
</dbReference>
<reference evidence="10 12" key="2">
    <citation type="submission" date="2015-03" db="EMBL/GenBank/DDBJ databases">
        <authorList>
            <person name="Murphy D."/>
        </authorList>
    </citation>
    <scope>NUCLEOTIDE SEQUENCE [LARGE SCALE GENOMIC DNA]</scope>
    <source>
        <strain evidence="10 12">IP06005</strain>
    </source>
</reference>
<accession>A0A0T9U7V7</accession>
<dbReference type="Gene3D" id="3.30.70.270">
    <property type="match status" value="1"/>
</dbReference>
<dbReference type="InterPro" id="IPR013655">
    <property type="entry name" value="PAS_fold_3"/>
</dbReference>
<dbReference type="OrthoDB" id="9812260at2"/>
<dbReference type="FunFam" id="3.30.450.20:FF:000099">
    <property type="entry name" value="Sensory box sensor histidine kinase"/>
    <property type="match status" value="1"/>
</dbReference>
<dbReference type="InterPro" id="IPR000700">
    <property type="entry name" value="PAS-assoc_C"/>
</dbReference>
<dbReference type="EMBL" id="CQEH01000001">
    <property type="protein sequence ID" value="CNK40657.1"/>
    <property type="molecule type" value="Genomic_DNA"/>
</dbReference>
<comment type="pathway">
    <text evidence="2">Purine metabolism; 3',5'-cyclic di-GMP biosynthesis.</text>
</comment>
<gene>
    <name evidence="10" type="primary">pleD_2</name>
    <name evidence="9" type="synonym">pleD_1</name>
    <name evidence="10" type="ORF">ERS137965_02483</name>
    <name evidence="9" type="ORF">ERS137966_00102</name>
</gene>
<sequence length="336" mass="39155">MSHNQSDQNIKITDLSERVVHEILEVISDGIWDWNANSGFVYRNNGWYEMLGYPAHVFENTVHTWERIIHPDDFERVMFQFDAYINNQTERYQIEYRCQTHDGNYIWIEDRGKVIERNSDGSVSRMIGAHRNIHDRKHLLEKLELKNKSLEALVEERTVELREANLRLQQQLKIKKNLSETDVLTSTANRYLLEKVLKHEYNRAKRFCQPLSLLSLDVDNFKSINDKYGHIVGDLALTHIVDIIRNNIREVDVLGRWGGDEFMIVLPNTQLDEAKAIAEKIRKLVETIPVDSNINVTMSLGIVELQQNESQDQLLIRADKMLYNAKAAGKNTIRGE</sequence>
<reference evidence="9 11" key="1">
    <citation type="submission" date="2015-03" db="EMBL/GenBank/DDBJ databases">
        <authorList>
            <consortium name="Pathogen Informatics"/>
            <person name="Murphy D."/>
        </authorList>
    </citation>
    <scope>NUCLEOTIDE SEQUENCE [LARGE SCALE GENOMIC DNA]</scope>
    <source>
        <strain evidence="9 11">IP08791</strain>
    </source>
</reference>
<comment type="cofactor">
    <cofactor evidence="1">
        <name>Mg(2+)</name>
        <dbReference type="ChEBI" id="CHEBI:18420"/>
    </cofactor>
</comment>
<dbReference type="CDD" id="cd01949">
    <property type="entry name" value="GGDEF"/>
    <property type="match status" value="1"/>
</dbReference>
<dbReference type="Pfam" id="PF08447">
    <property type="entry name" value="PAS_3"/>
    <property type="match status" value="1"/>
</dbReference>
<evidence type="ECO:0000259" key="6">
    <source>
        <dbReference type="PROSITE" id="PS50112"/>
    </source>
</evidence>
<dbReference type="PROSITE" id="PS50113">
    <property type="entry name" value="PAC"/>
    <property type="match status" value="1"/>
</dbReference>
<dbReference type="Proteomes" id="UP000038647">
    <property type="component" value="Unassembled WGS sequence"/>
</dbReference>
<dbReference type="InterPro" id="IPR000160">
    <property type="entry name" value="GGDEF_dom"/>
</dbReference>
<dbReference type="SMART" id="SM00086">
    <property type="entry name" value="PAC"/>
    <property type="match status" value="1"/>
</dbReference>
<dbReference type="eggNOG" id="COG3706">
    <property type="taxonomic scope" value="Bacteria"/>
</dbReference>
<feature type="domain" description="PAC" evidence="7">
    <location>
        <begin position="92"/>
        <end position="145"/>
    </location>
</feature>
<dbReference type="RefSeq" id="WP_042839774.1">
    <property type="nucleotide sequence ID" value="NZ_CABHPY010000167.1"/>
</dbReference>
<feature type="domain" description="PAS" evidence="6">
    <location>
        <begin position="16"/>
        <end position="88"/>
    </location>
</feature>
<dbReference type="CDD" id="cd00130">
    <property type="entry name" value="PAS"/>
    <property type="match status" value="1"/>
</dbReference>
<feature type="domain" description="GGDEF" evidence="8">
    <location>
        <begin position="209"/>
        <end position="336"/>
    </location>
</feature>
<dbReference type="InterPro" id="IPR001610">
    <property type="entry name" value="PAC"/>
</dbReference>
<dbReference type="InterPro" id="IPR029787">
    <property type="entry name" value="Nucleotide_cyclase"/>
</dbReference>
<dbReference type="PANTHER" id="PTHR46663:SF4">
    <property type="entry name" value="DIGUANYLATE CYCLASE DGCT-RELATED"/>
    <property type="match status" value="1"/>
</dbReference>
<dbReference type="SUPFAM" id="SSF55785">
    <property type="entry name" value="PYP-like sensor domain (PAS domain)"/>
    <property type="match status" value="1"/>
</dbReference>
<dbReference type="GO" id="GO:0052621">
    <property type="term" value="F:diguanylate cyclase activity"/>
    <property type="evidence" value="ECO:0007669"/>
    <property type="project" value="UniProtKB-EC"/>
</dbReference>
<name>A0A0T9U7V7_YERAL</name>
<keyword evidence="5" id="KW-0175">Coiled coil</keyword>
<dbReference type="PANTHER" id="PTHR46663">
    <property type="entry name" value="DIGUANYLATE CYCLASE DGCT-RELATED"/>
    <property type="match status" value="1"/>
</dbReference>
<dbReference type="InterPro" id="IPR052163">
    <property type="entry name" value="DGC-Regulatory_Protein"/>
</dbReference>
<dbReference type="NCBIfam" id="TIGR00229">
    <property type="entry name" value="sensory_box"/>
    <property type="match status" value="1"/>
</dbReference>
<dbReference type="InterPro" id="IPR043128">
    <property type="entry name" value="Rev_trsase/Diguanyl_cyclase"/>
</dbReference>
<feature type="coiled-coil region" evidence="5">
    <location>
        <begin position="136"/>
        <end position="181"/>
    </location>
</feature>
<evidence type="ECO:0000313" key="10">
    <source>
        <dbReference type="EMBL" id="CNL24614.1"/>
    </source>
</evidence>
<dbReference type="SUPFAM" id="SSF55073">
    <property type="entry name" value="Nucleotide cyclase"/>
    <property type="match status" value="1"/>
</dbReference>
<dbReference type="FunFam" id="3.30.70.270:FF:000001">
    <property type="entry name" value="Diguanylate cyclase domain protein"/>
    <property type="match status" value="1"/>
</dbReference>
<dbReference type="Gene3D" id="3.30.450.20">
    <property type="entry name" value="PAS domain"/>
    <property type="match status" value="1"/>
</dbReference>
<evidence type="ECO:0000256" key="2">
    <source>
        <dbReference type="ARBA" id="ARBA00004665"/>
    </source>
</evidence>
<dbReference type="InterPro" id="IPR000014">
    <property type="entry name" value="PAS"/>
</dbReference>
<evidence type="ECO:0000313" key="9">
    <source>
        <dbReference type="EMBL" id="CNK40657.1"/>
    </source>
</evidence>